<dbReference type="GO" id="GO:0007156">
    <property type="term" value="P:homophilic cell adhesion via plasma membrane adhesion molecules"/>
    <property type="evidence" value="ECO:0007669"/>
    <property type="project" value="TreeGrafter"/>
</dbReference>
<dbReference type="SMART" id="SM00408">
    <property type="entry name" value="IGc2"/>
    <property type="match status" value="1"/>
</dbReference>
<dbReference type="GO" id="GO:0005886">
    <property type="term" value="C:plasma membrane"/>
    <property type="evidence" value="ECO:0007669"/>
    <property type="project" value="TreeGrafter"/>
</dbReference>
<dbReference type="SUPFAM" id="SSF49899">
    <property type="entry name" value="Concanavalin A-like lectins/glucanases"/>
    <property type="match status" value="1"/>
</dbReference>
<proteinExistence type="predicted"/>
<dbReference type="InterPro" id="IPR050958">
    <property type="entry name" value="Cell_Adh-Cytoskel_Orgn"/>
</dbReference>
<evidence type="ECO:0000256" key="3">
    <source>
        <dbReference type="SAM" id="SignalP"/>
    </source>
</evidence>
<dbReference type="SMART" id="SM00560">
    <property type="entry name" value="LamGL"/>
    <property type="match status" value="1"/>
</dbReference>
<dbReference type="Gene3D" id="2.60.40.10">
    <property type="entry name" value="Immunoglobulins"/>
    <property type="match status" value="1"/>
</dbReference>
<keyword evidence="6" id="KW-1185">Reference proteome</keyword>
<gene>
    <name evidence="5" type="ORF">STSP2_02367</name>
</gene>
<dbReference type="PROSITE" id="PS50835">
    <property type="entry name" value="IG_LIKE"/>
    <property type="match status" value="1"/>
</dbReference>
<organism evidence="5 6">
    <name type="scientific">Anaerohalosphaera lusitana</name>
    <dbReference type="NCBI Taxonomy" id="1936003"/>
    <lineage>
        <taxon>Bacteria</taxon>
        <taxon>Pseudomonadati</taxon>
        <taxon>Planctomycetota</taxon>
        <taxon>Phycisphaerae</taxon>
        <taxon>Sedimentisphaerales</taxon>
        <taxon>Anaerohalosphaeraceae</taxon>
        <taxon>Anaerohalosphaera</taxon>
    </lineage>
</organism>
<feature type="chain" id="PRO_5012256699" evidence="3">
    <location>
        <begin position="23"/>
        <end position="613"/>
    </location>
</feature>
<evidence type="ECO:0000313" key="6">
    <source>
        <dbReference type="Proteomes" id="UP000189674"/>
    </source>
</evidence>
<feature type="domain" description="Ig-like" evidence="4">
    <location>
        <begin position="276"/>
        <end position="361"/>
    </location>
</feature>
<dbReference type="CDD" id="cd00096">
    <property type="entry name" value="Ig"/>
    <property type="match status" value="1"/>
</dbReference>
<dbReference type="KEGG" id="alus:STSP2_02367"/>
<dbReference type="InterPro" id="IPR036179">
    <property type="entry name" value="Ig-like_dom_sf"/>
</dbReference>
<dbReference type="InterPro" id="IPR013098">
    <property type="entry name" value="Ig_I-set"/>
</dbReference>
<name>A0A1U9NNI8_9BACT</name>
<evidence type="ECO:0000313" key="5">
    <source>
        <dbReference type="EMBL" id="AQT69180.1"/>
    </source>
</evidence>
<accession>A0A1U9NNI8</accession>
<dbReference type="STRING" id="1936003.STSP2_02367"/>
<feature type="signal peptide" evidence="3">
    <location>
        <begin position="1"/>
        <end position="22"/>
    </location>
</feature>
<dbReference type="SMART" id="SM00409">
    <property type="entry name" value="IG"/>
    <property type="match status" value="1"/>
</dbReference>
<dbReference type="InterPro" id="IPR013783">
    <property type="entry name" value="Ig-like_fold"/>
</dbReference>
<dbReference type="InterPro" id="IPR006558">
    <property type="entry name" value="LamG-like"/>
</dbReference>
<dbReference type="Proteomes" id="UP000189674">
    <property type="component" value="Chromosome"/>
</dbReference>
<dbReference type="PANTHER" id="PTHR45080:SF8">
    <property type="entry name" value="IG-LIKE DOMAIN-CONTAINING PROTEIN"/>
    <property type="match status" value="1"/>
</dbReference>
<dbReference type="EMBL" id="CP019791">
    <property type="protein sequence ID" value="AQT69180.1"/>
    <property type="molecule type" value="Genomic_DNA"/>
</dbReference>
<evidence type="ECO:0000256" key="1">
    <source>
        <dbReference type="ARBA" id="ARBA00022729"/>
    </source>
</evidence>
<dbReference type="InterPro" id="IPR007110">
    <property type="entry name" value="Ig-like_dom"/>
</dbReference>
<dbReference type="SUPFAM" id="SSF48726">
    <property type="entry name" value="Immunoglobulin"/>
    <property type="match status" value="1"/>
</dbReference>
<sequence precursor="true">MKKIRMLAILFGITAMLGTAQAGLFDPPVQNESFEQPALSPGGWFTGAQDWIYSGYIFTVYGGGYPEAVKGNQIIDGYGYTIAQQIGTYDPDTDLIVEAWYGSRNSSASDFTISLLTGPDYADANSVAATTITGNDTISQYIVELNTGTGGVAGEPLYLQVAVNGQFYSNIDYVQVFSKSPTSPVPANGANSVPVDQVFSWTSTIAGPNDTYDVYMTDADGTELIFRENVSTTEYAPASNLVENADYSWQVVRREPNSVEDILYPSSVWQFTTKSPATIVDDPADTLVDAGATATFSVTASAATSYQWKKDGIAISDTAGVYAGTNTDTLSVLDVQQDDEGSYTCYASNAYGGEESGAAILSIKRLKAHWDFEGDLTDEVEGIVCTPTGSPAFVTGVVGSSAISFDGSSFVVADIPTYFNFFDSGLTVNAWIKVSTDQSYKTYLAKDASYWMNASGDWSAFASTGAGALGASAGAGATEDNEWHLTTLTYDAPTTTFKYYFDGEFMGDFVTTPQTDNYNSPLTMGAASSAGAGKYTGLLDDVKIYNYPRTDAEIAQDYLGIMTTKVICVDSSLLTYDFNNDCEVNLADFAEFASQWLNCSRIAGVDSGFGSCN</sequence>
<keyword evidence="2" id="KW-1015">Disulfide bond</keyword>
<keyword evidence="1 3" id="KW-0732">Signal</keyword>
<protein>
    <submittedName>
        <fullName evidence="5">Immunoglobulin I-set domain protein</fullName>
    </submittedName>
</protein>
<dbReference type="InterPro" id="IPR003599">
    <property type="entry name" value="Ig_sub"/>
</dbReference>
<evidence type="ECO:0000256" key="2">
    <source>
        <dbReference type="ARBA" id="ARBA00023157"/>
    </source>
</evidence>
<evidence type="ECO:0000259" key="4">
    <source>
        <dbReference type="PROSITE" id="PS50835"/>
    </source>
</evidence>
<dbReference type="PANTHER" id="PTHR45080">
    <property type="entry name" value="CONTACTIN 5"/>
    <property type="match status" value="1"/>
</dbReference>
<dbReference type="Pfam" id="PF07679">
    <property type="entry name" value="I-set"/>
    <property type="match status" value="1"/>
</dbReference>
<reference evidence="6" key="1">
    <citation type="submission" date="2017-02" db="EMBL/GenBank/DDBJ databases">
        <title>Comparative genomics and description of representatives of a novel lineage of planctomycetes thriving in anoxic sediments.</title>
        <authorList>
            <person name="Spring S."/>
            <person name="Bunk B."/>
            <person name="Sproer C."/>
        </authorList>
    </citation>
    <scope>NUCLEOTIDE SEQUENCE [LARGE SCALE GENOMIC DNA]</scope>
    <source>
        <strain evidence="6">ST-NAGAB-D1</strain>
    </source>
</reference>
<dbReference type="InterPro" id="IPR003598">
    <property type="entry name" value="Ig_sub2"/>
</dbReference>
<dbReference type="AlphaFoldDB" id="A0A1U9NNI8"/>
<dbReference type="InterPro" id="IPR013320">
    <property type="entry name" value="ConA-like_dom_sf"/>
</dbReference>
<dbReference type="Pfam" id="PF13385">
    <property type="entry name" value="Laminin_G_3"/>
    <property type="match status" value="1"/>
</dbReference>
<dbReference type="GO" id="GO:0050808">
    <property type="term" value="P:synapse organization"/>
    <property type="evidence" value="ECO:0007669"/>
    <property type="project" value="TreeGrafter"/>
</dbReference>
<dbReference type="Gene3D" id="2.60.120.200">
    <property type="match status" value="1"/>
</dbReference>